<evidence type="ECO:0000256" key="6">
    <source>
        <dbReference type="ARBA" id="ARBA00023136"/>
    </source>
</evidence>
<organism evidence="8 9">
    <name type="scientific">Candidatus Uhrbacteria bacterium RIFCSPLOWO2_02_FULL_49_11</name>
    <dbReference type="NCBI Taxonomy" id="1802409"/>
    <lineage>
        <taxon>Bacteria</taxon>
        <taxon>Candidatus Uhriibacteriota</taxon>
    </lineage>
</organism>
<dbReference type="InterPro" id="IPR002751">
    <property type="entry name" value="CbiM/NikMN"/>
</dbReference>
<keyword evidence="5 7" id="KW-1133">Transmembrane helix</keyword>
<feature type="transmembrane region" description="Helical" evidence="7">
    <location>
        <begin position="169"/>
        <end position="192"/>
    </location>
</feature>
<protein>
    <recommendedName>
        <fullName evidence="10">Cobalamin biosynthesis protein CbiM</fullName>
    </recommendedName>
</protein>
<feature type="transmembrane region" description="Helical" evidence="7">
    <location>
        <begin position="135"/>
        <end position="157"/>
    </location>
</feature>
<proteinExistence type="predicted"/>
<dbReference type="EMBL" id="MGER01000003">
    <property type="protein sequence ID" value="OGL89008.1"/>
    <property type="molecule type" value="Genomic_DNA"/>
</dbReference>
<sequence>MHIPDGFLNHGVSVVSASAALTAVGFALRQARQGFLEKAPVFKARFATFPPSGNADAQGWQYHVSKWGQQKMWRMAGVGSLIFAAQMVNFPIAGGTSGHLLGGVLAALILGPYEALLIISAVLLVQALAFGDGGIMALGANVVNMGLVGTLGGYGCFILLRNILKRYKFGLWTSAWGAAWLSVVVAAACASAELALSGTAPFMRVFSAMLEYHMVIGLGEAVITVVILRALARRNFPLAMFSGKHSKF</sequence>
<name>A0A1F7VFV3_9BACT</name>
<comment type="caution">
    <text evidence="8">The sequence shown here is derived from an EMBL/GenBank/DDBJ whole genome shotgun (WGS) entry which is preliminary data.</text>
</comment>
<feature type="transmembrane region" description="Helical" evidence="7">
    <location>
        <begin position="7"/>
        <end position="28"/>
    </location>
</feature>
<feature type="transmembrane region" description="Helical" evidence="7">
    <location>
        <begin position="104"/>
        <end position="129"/>
    </location>
</feature>
<keyword evidence="6 7" id="KW-0472">Membrane</keyword>
<evidence type="ECO:0000256" key="2">
    <source>
        <dbReference type="ARBA" id="ARBA00022448"/>
    </source>
</evidence>
<keyword evidence="3" id="KW-1003">Cell membrane</keyword>
<evidence type="ECO:0000313" key="8">
    <source>
        <dbReference type="EMBL" id="OGL89008.1"/>
    </source>
</evidence>
<gene>
    <name evidence="8" type="ORF">A3I42_04750</name>
</gene>
<evidence type="ECO:0000256" key="1">
    <source>
        <dbReference type="ARBA" id="ARBA00004651"/>
    </source>
</evidence>
<comment type="subcellular location">
    <subcellularLocation>
        <location evidence="1">Cell membrane</location>
        <topology evidence="1">Multi-pass membrane protein</topology>
    </subcellularLocation>
</comment>
<evidence type="ECO:0008006" key="10">
    <source>
        <dbReference type="Google" id="ProtNLM"/>
    </source>
</evidence>
<dbReference type="Gene3D" id="1.10.1760.20">
    <property type="match status" value="1"/>
</dbReference>
<dbReference type="PANTHER" id="PTHR34229:SF1">
    <property type="entry name" value="METAL TRANSPORT PROTEIN HI_1621-RELATED"/>
    <property type="match status" value="1"/>
</dbReference>
<dbReference type="Pfam" id="PF01891">
    <property type="entry name" value="CbiM"/>
    <property type="match status" value="1"/>
</dbReference>
<dbReference type="GO" id="GO:0005886">
    <property type="term" value="C:plasma membrane"/>
    <property type="evidence" value="ECO:0007669"/>
    <property type="project" value="UniProtKB-SubCell"/>
</dbReference>
<feature type="transmembrane region" description="Helical" evidence="7">
    <location>
        <begin position="72"/>
        <end position="92"/>
    </location>
</feature>
<dbReference type="GO" id="GO:0000041">
    <property type="term" value="P:transition metal ion transport"/>
    <property type="evidence" value="ECO:0007669"/>
    <property type="project" value="InterPro"/>
</dbReference>
<dbReference type="Proteomes" id="UP000178264">
    <property type="component" value="Unassembled WGS sequence"/>
</dbReference>
<evidence type="ECO:0000256" key="3">
    <source>
        <dbReference type="ARBA" id="ARBA00022475"/>
    </source>
</evidence>
<dbReference type="AlphaFoldDB" id="A0A1F7VFV3"/>
<evidence type="ECO:0000313" key="9">
    <source>
        <dbReference type="Proteomes" id="UP000178264"/>
    </source>
</evidence>
<dbReference type="PANTHER" id="PTHR34229">
    <property type="entry name" value="METAL TRANSPORT PROTEIN HI_1621-RELATED"/>
    <property type="match status" value="1"/>
</dbReference>
<keyword evidence="2" id="KW-0813">Transport</keyword>
<evidence type="ECO:0000256" key="4">
    <source>
        <dbReference type="ARBA" id="ARBA00022692"/>
    </source>
</evidence>
<reference evidence="8 9" key="1">
    <citation type="journal article" date="2016" name="Nat. Commun.">
        <title>Thousands of microbial genomes shed light on interconnected biogeochemical processes in an aquifer system.</title>
        <authorList>
            <person name="Anantharaman K."/>
            <person name="Brown C.T."/>
            <person name="Hug L.A."/>
            <person name="Sharon I."/>
            <person name="Castelle C.J."/>
            <person name="Probst A.J."/>
            <person name="Thomas B.C."/>
            <person name="Singh A."/>
            <person name="Wilkins M.J."/>
            <person name="Karaoz U."/>
            <person name="Brodie E.L."/>
            <person name="Williams K.H."/>
            <person name="Hubbard S.S."/>
            <person name="Banfield J.F."/>
        </authorList>
    </citation>
    <scope>NUCLEOTIDE SEQUENCE [LARGE SCALE GENOMIC DNA]</scope>
</reference>
<feature type="transmembrane region" description="Helical" evidence="7">
    <location>
        <begin position="212"/>
        <end position="232"/>
    </location>
</feature>
<evidence type="ECO:0000256" key="7">
    <source>
        <dbReference type="SAM" id="Phobius"/>
    </source>
</evidence>
<accession>A0A1F7VFV3</accession>
<keyword evidence="4 7" id="KW-0812">Transmembrane</keyword>
<evidence type="ECO:0000256" key="5">
    <source>
        <dbReference type="ARBA" id="ARBA00022989"/>
    </source>
</evidence>